<gene>
    <name evidence="1" type="ORF">HHL24_01305</name>
</gene>
<sequence>MTQQAAAVSAETSTPDQMRRRLAMLERFNHRAMLNAQDFAETMRRIQALANMARNNHPTLPNMTGIIGAIEELAEKGVDEAELDSKCMKYALTLGPDDVEELEQLMGTGEVVELRH</sequence>
<name>A0A848IAQ8_9BURK</name>
<proteinExistence type="predicted"/>
<evidence type="ECO:0000313" key="2">
    <source>
        <dbReference type="Proteomes" id="UP000544134"/>
    </source>
</evidence>
<protein>
    <submittedName>
        <fullName evidence="1">Uncharacterized protein</fullName>
    </submittedName>
</protein>
<reference evidence="1 2" key="1">
    <citation type="submission" date="2020-04" db="EMBL/GenBank/DDBJ databases">
        <title>Paraburkholderia sp. RP-4-7 isolated from soil.</title>
        <authorList>
            <person name="Dahal R.H."/>
        </authorList>
    </citation>
    <scope>NUCLEOTIDE SEQUENCE [LARGE SCALE GENOMIC DNA]</scope>
    <source>
        <strain evidence="1 2">RP-4-7</strain>
    </source>
</reference>
<keyword evidence="2" id="KW-1185">Reference proteome</keyword>
<dbReference type="EMBL" id="JABBGJ010000001">
    <property type="protein sequence ID" value="NML96603.1"/>
    <property type="molecule type" value="Genomic_DNA"/>
</dbReference>
<accession>A0A848IAQ8</accession>
<organism evidence="1 2">
    <name type="scientific">Paraburkholderia polaris</name>
    <dbReference type="NCBI Taxonomy" id="2728848"/>
    <lineage>
        <taxon>Bacteria</taxon>
        <taxon>Pseudomonadati</taxon>
        <taxon>Pseudomonadota</taxon>
        <taxon>Betaproteobacteria</taxon>
        <taxon>Burkholderiales</taxon>
        <taxon>Burkholderiaceae</taxon>
        <taxon>Paraburkholderia</taxon>
    </lineage>
</organism>
<dbReference type="RefSeq" id="WP_169483558.1">
    <property type="nucleotide sequence ID" value="NZ_JABBGJ010000001.1"/>
</dbReference>
<dbReference type="Proteomes" id="UP000544134">
    <property type="component" value="Unassembled WGS sequence"/>
</dbReference>
<dbReference type="AlphaFoldDB" id="A0A848IAQ8"/>
<comment type="caution">
    <text evidence="1">The sequence shown here is derived from an EMBL/GenBank/DDBJ whole genome shotgun (WGS) entry which is preliminary data.</text>
</comment>
<evidence type="ECO:0000313" key="1">
    <source>
        <dbReference type="EMBL" id="NML96603.1"/>
    </source>
</evidence>